<dbReference type="Proteomes" id="UP000696413">
    <property type="component" value="Unassembled WGS sequence"/>
</dbReference>
<reference evidence="3 4" key="1">
    <citation type="submission" date="2021-05" db="EMBL/GenBank/DDBJ databases">
        <title>Draft Genome Sequences of Clinical Respiratory Isolates of Mycobacterium goodii Recovered in Ireland.</title>
        <authorList>
            <person name="Flanagan P.R."/>
            <person name="Mok S."/>
            <person name="Roycroft E."/>
            <person name="Rogers T.R."/>
            <person name="Fitzgibbon M."/>
        </authorList>
    </citation>
    <scope>NUCLEOTIDE SEQUENCE [LARGE SCALE GENOMIC DNA]</scope>
    <source>
        <strain evidence="3 4">14IE55</strain>
    </source>
</reference>
<dbReference type="InterPro" id="IPR014710">
    <property type="entry name" value="RmlC-like_jellyroll"/>
</dbReference>
<keyword evidence="4" id="KW-1185">Reference proteome</keyword>
<feature type="signal peptide" evidence="1">
    <location>
        <begin position="1"/>
        <end position="20"/>
    </location>
</feature>
<proteinExistence type="predicted"/>
<dbReference type="InterPro" id="IPR013096">
    <property type="entry name" value="Cupin_2"/>
</dbReference>
<sequence>MNRMHIAAAVALSTVVSAIAAAPAVATPPEGEVERTDLAEGTTTAPIWIVTAGQPTTLTVQSLVLKPGASSGWHAHPGPEHSVVNSGSVLLRTAPGCAPVTYGPKESVFIPAGTPHEVVNQATEDAEVLVTYTLPANVAARDDAPAMCP</sequence>
<dbReference type="SUPFAM" id="SSF51182">
    <property type="entry name" value="RmlC-like cupins"/>
    <property type="match status" value="1"/>
</dbReference>
<evidence type="ECO:0000313" key="3">
    <source>
        <dbReference type="EMBL" id="MBU8825798.1"/>
    </source>
</evidence>
<feature type="domain" description="Cupin type-2" evidence="2">
    <location>
        <begin position="64"/>
        <end position="132"/>
    </location>
</feature>
<name>A0ABS6HUA1_MYCGD</name>
<dbReference type="Pfam" id="PF07883">
    <property type="entry name" value="Cupin_2"/>
    <property type="match status" value="1"/>
</dbReference>
<evidence type="ECO:0000259" key="2">
    <source>
        <dbReference type="Pfam" id="PF07883"/>
    </source>
</evidence>
<evidence type="ECO:0000313" key="4">
    <source>
        <dbReference type="Proteomes" id="UP000696413"/>
    </source>
</evidence>
<dbReference type="Gene3D" id="2.60.120.10">
    <property type="entry name" value="Jelly Rolls"/>
    <property type="match status" value="1"/>
</dbReference>
<comment type="caution">
    <text evidence="3">The sequence shown here is derived from an EMBL/GenBank/DDBJ whole genome shotgun (WGS) entry which is preliminary data.</text>
</comment>
<gene>
    <name evidence="3" type="ORF">KL859_23355</name>
</gene>
<feature type="chain" id="PRO_5047409013" evidence="1">
    <location>
        <begin position="21"/>
        <end position="149"/>
    </location>
</feature>
<keyword evidence="1" id="KW-0732">Signal</keyword>
<dbReference type="RefSeq" id="WP_214395588.1">
    <property type="nucleotide sequence ID" value="NZ_CP092364.2"/>
</dbReference>
<evidence type="ECO:0000256" key="1">
    <source>
        <dbReference type="SAM" id="SignalP"/>
    </source>
</evidence>
<accession>A0ABS6HUA1</accession>
<protein>
    <submittedName>
        <fullName evidence="3">Cupin domain-containing protein</fullName>
    </submittedName>
</protein>
<organism evidence="3 4">
    <name type="scientific">Mycolicibacterium goodii</name>
    <name type="common">Mycobacterium goodii</name>
    <dbReference type="NCBI Taxonomy" id="134601"/>
    <lineage>
        <taxon>Bacteria</taxon>
        <taxon>Bacillati</taxon>
        <taxon>Actinomycetota</taxon>
        <taxon>Actinomycetes</taxon>
        <taxon>Mycobacteriales</taxon>
        <taxon>Mycobacteriaceae</taxon>
        <taxon>Mycolicibacterium</taxon>
    </lineage>
</organism>
<dbReference type="InterPro" id="IPR011051">
    <property type="entry name" value="RmlC_Cupin_sf"/>
</dbReference>
<dbReference type="EMBL" id="JAHBOM010000019">
    <property type="protein sequence ID" value="MBU8825798.1"/>
    <property type="molecule type" value="Genomic_DNA"/>
</dbReference>